<comment type="similarity">
    <text evidence="1">Belongs to the AHA1 family.</text>
</comment>
<evidence type="ECO:0000256" key="2">
    <source>
        <dbReference type="SAM" id="MobiDB-lite"/>
    </source>
</evidence>
<proteinExistence type="inferred from homology"/>
<organism evidence="4 5">
    <name type="scientific">Bradyrhizobium sediminis</name>
    <dbReference type="NCBI Taxonomy" id="2840469"/>
    <lineage>
        <taxon>Bacteria</taxon>
        <taxon>Pseudomonadati</taxon>
        <taxon>Pseudomonadota</taxon>
        <taxon>Alphaproteobacteria</taxon>
        <taxon>Hyphomicrobiales</taxon>
        <taxon>Nitrobacteraceae</taxon>
        <taxon>Bradyrhizobium</taxon>
    </lineage>
</organism>
<feature type="region of interest" description="Disordered" evidence="2">
    <location>
        <begin position="1"/>
        <end position="45"/>
    </location>
</feature>
<evidence type="ECO:0000313" key="4">
    <source>
        <dbReference type="EMBL" id="QWG13169.1"/>
    </source>
</evidence>
<reference evidence="4" key="1">
    <citation type="submission" date="2021-06" db="EMBL/GenBank/DDBJ databases">
        <title>Bradyrhizobium sp. S2-20-1 Genome sequencing.</title>
        <authorList>
            <person name="Jin L."/>
        </authorList>
    </citation>
    <scope>NUCLEOTIDE SEQUENCE</scope>
    <source>
        <strain evidence="4">S2-20-1</strain>
    </source>
</reference>
<dbReference type="InterPro" id="IPR023393">
    <property type="entry name" value="START-like_dom_sf"/>
</dbReference>
<sequence length="87" mass="9385">MPNAWRPLQGGASIATSIRASPSTGSGAAGPIRTTDTEASGRRISLKPDGAGTWLTLHHEQFFDEAARDGHQRGWNDILGRLERYLA</sequence>
<dbReference type="Proteomes" id="UP000680839">
    <property type="component" value="Chromosome"/>
</dbReference>
<feature type="domain" description="Activator of Hsp90 ATPase homologue 1/2-like C-terminal" evidence="3">
    <location>
        <begin position="39"/>
        <end position="86"/>
    </location>
</feature>
<dbReference type="AlphaFoldDB" id="A0A975RMW1"/>
<accession>A0A975RMW1</accession>
<dbReference type="RefSeq" id="WP_215621914.1">
    <property type="nucleotide sequence ID" value="NZ_CP076134.1"/>
</dbReference>
<dbReference type="Gene3D" id="3.30.530.20">
    <property type="match status" value="1"/>
</dbReference>
<evidence type="ECO:0000259" key="3">
    <source>
        <dbReference type="Pfam" id="PF08327"/>
    </source>
</evidence>
<dbReference type="EMBL" id="CP076134">
    <property type="protein sequence ID" value="QWG13169.1"/>
    <property type="molecule type" value="Genomic_DNA"/>
</dbReference>
<dbReference type="SUPFAM" id="SSF55961">
    <property type="entry name" value="Bet v1-like"/>
    <property type="match status" value="1"/>
</dbReference>
<feature type="compositionally biased region" description="Polar residues" evidence="2">
    <location>
        <begin position="14"/>
        <end position="26"/>
    </location>
</feature>
<dbReference type="CDD" id="cd07814">
    <property type="entry name" value="SRPBCC_CalC_Aha1-like"/>
    <property type="match status" value="1"/>
</dbReference>
<dbReference type="Pfam" id="PF08327">
    <property type="entry name" value="AHSA1"/>
    <property type="match status" value="1"/>
</dbReference>
<gene>
    <name evidence="4" type="ORF">KMZ29_26470</name>
</gene>
<dbReference type="InterPro" id="IPR013538">
    <property type="entry name" value="ASHA1/2-like_C"/>
</dbReference>
<name>A0A975RMW1_9BRAD</name>
<evidence type="ECO:0000313" key="5">
    <source>
        <dbReference type="Proteomes" id="UP000680839"/>
    </source>
</evidence>
<evidence type="ECO:0000256" key="1">
    <source>
        <dbReference type="ARBA" id="ARBA00006817"/>
    </source>
</evidence>
<protein>
    <submittedName>
        <fullName evidence="4">SRPBCC domain-containing protein</fullName>
    </submittedName>
</protein>